<accession>A0A9P5ZTA9</accession>
<evidence type="ECO:0000256" key="5">
    <source>
        <dbReference type="ARBA" id="ARBA00022723"/>
    </source>
</evidence>
<keyword evidence="11" id="KW-0472">Membrane</keyword>
<comment type="pathway">
    <text evidence="2">Secondary metabolite biosynthesis.</text>
</comment>
<comment type="similarity">
    <text evidence="3 10">Belongs to the cytochrome P450 family.</text>
</comment>
<keyword evidence="5 9" id="KW-0479">Metal-binding</keyword>
<dbReference type="OrthoDB" id="2789670at2759"/>
<dbReference type="PANTHER" id="PTHR46300:SF7">
    <property type="entry name" value="P450, PUTATIVE (EUROFUNG)-RELATED"/>
    <property type="match status" value="1"/>
</dbReference>
<dbReference type="CDD" id="cd11065">
    <property type="entry name" value="CYP64-like"/>
    <property type="match status" value="1"/>
</dbReference>
<dbReference type="PANTHER" id="PTHR46300">
    <property type="entry name" value="P450, PUTATIVE (EUROFUNG)-RELATED-RELATED"/>
    <property type="match status" value="1"/>
</dbReference>
<keyword evidence="11" id="KW-0812">Transmembrane</keyword>
<keyword evidence="4 9" id="KW-0349">Heme</keyword>
<evidence type="ECO:0000313" key="13">
    <source>
        <dbReference type="Proteomes" id="UP000807025"/>
    </source>
</evidence>
<feature type="transmembrane region" description="Helical" evidence="11">
    <location>
        <begin position="12"/>
        <end position="33"/>
    </location>
</feature>
<dbReference type="Proteomes" id="UP000807025">
    <property type="component" value="Unassembled WGS sequence"/>
</dbReference>
<evidence type="ECO:0000256" key="10">
    <source>
        <dbReference type="RuleBase" id="RU000461"/>
    </source>
</evidence>
<dbReference type="Pfam" id="PF00067">
    <property type="entry name" value="p450"/>
    <property type="match status" value="1"/>
</dbReference>
<dbReference type="EMBL" id="MU154590">
    <property type="protein sequence ID" value="KAF9493127.1"/>
    <property type="molecule type" value="Genomic_DNA"/>
</dbReference>
<dbReference type="AlphaFoldDB" id="A0A9P5ZTA9"/>
<keyword evidence="8 10" id="KW-0503">Monooxygenase</keyword>
<keyword evidence="6 10" id="KW-0560">Oxidoreductase</keyword>
<evidence type="ECO:0000256" key="1">
    <source>
        <dbReference type="ARBA" id="ARBA00001971"/>
    </source>
</evidence>
<dbReference type="InterPro" id="IPR001128">
    <property type="entry name" value="Cyt_P450"/>
</dbReference>
<keyword evidence="11" id="KW-1133">Transmembrane helix</keyword>
<keyword evidence="7 9" id="KW-0408">Iron</keyword>
<sequence length="519" mass="58958">MIELTLYSPKSILFAIICVATVLRCIYSQWVAWRLPPGPSISFFTIWSKDFELPSAFAWLVYADWQKIFGDIIYFNVFGNPLLVLNSASAAHELLENRSAIYSSRPVRTMQTELMGFDFVFSGMPYGPSFKEHRSLFQKHFQPRAISKYHPGIIKHTHTLIRNLYDTPNNLEHHLRSGVNNRTSAAVIMEICYGHHIAEKGDEYVALADEALAAVNQSSIFGSYMVDYLPWLKYVPSWMPGAGFKKQAKEWRGLAEKMLNSPFDMANRKIVKGAAEPCMMTLELEDWFAKGSPNDNRQTLVKNVAAGAYAAAVDTTMSTLSSFFLAMVLHPEIQDLARSELDRVIPTDRLPLYSDRSELPIIDYLAWETMRWNPSVNIALAHSVTEDDEYRGYRIPKGTTILANIWTILHDPQRYPDPKKFIPQRFADTKGNSEKQINPIPDQAFGFGRRICPGRFLAFDTIWIAMATILSVYQIAKVCDEKGNPIEPDVAYTPGLISRPKQFPFRLIPRAHKLSALSD</sequence>
<evidence type="ECO:0000256" key="11">
    <source>
        <dbReference type="SAM" id="Phobius"/>
    </source>
</evidence>
<keyword evidence="13" id="KW-1185">Reference proteome</keyword>
<proteinExistence type="inferred from homology"/>
<evidence type="ECO:0000256" key="2">
    <source>
        <dbReference type="ARBA" id="ARBA00005179"/>
    </source>
</evidence>
<evidence type="ECO:0000256" key="8">
    <source>
        <dbReference type="ARBA" id="ARBA00023033"/>
    </source>
</evidence>
<feature type="binding site" description="axial binding residue" evidence="9">
    <location>
        <position position="452"/>
    </location>
    <ligand>
        <name>heme</name>
        <dbReference type="ChEBI" id="CHEBI:30413"/>
    </ligand>
    <ligandPart>
        <name>Fe</name>
        <dbReference type="ChEBI" id="CHEBI:18248"/>
    </ligandPart>
</feature>
<dbReference type="PROSITE" id="PS00086">
    <property type="entry name" value="CYTOCHROME_P450"/>
    <property type="match status" value="1"/>
</dbReference>
<organism evidence="12 13">
    <name type="scientific">Pleurotus eryngii</name>
    <name type="common">Boletus of the steppes</name>
    <dbReference type="NCBI Taxonomy" id="5323"/>
    <lineage>
        <taxon>Eukaryota</taxon>
        <taxon>Fungi</taxon>
        <taxon>Dikarya</taxon>
        <taxon>Basidiomycota</taxon>
        <taxon>Agaricomycotina</taxon>
        <taxon>Agaricomycetes</taxon>
        <taxon>Agaricomycetidae</taxon>
        <taxon>Agaricales</taxon>
        <taxon>Pleurotineae</taxon>
        <taxon>Pleurotaceae</taxon>
        <taxon>Pleurotus</taxon>
    </lineage>
</organism>
<dbReference type="Gene3D" id="1.10.630.10">
    <property type="entry name" value="Cytochrome P450"/>
    <property type="match status" value="1"/>
</dbReference>
<evidence type="ECO:0000256" key="9">
    <source>
        <dbReference type="PIRSR" id="PIRSR602401-1"/>
    </source>
</evidence>
<name>A0A9P5ZTA9_PLEER</name>
<dbReference type="SUPFAM" id="SSF48264">
    <property type="entry name" value="Cytochrome P450"/>
    <property type="match status" value="1"/>
</dbReference>
<dbReference type="PRINTS" id="PR00463">
    <property type="entry name" value="EP450I"/>
</dbReference>
<dbReference type="InterPro" id="IPR036396">
    <property type="entry name" value="Cyt_P450_sf"/>
</dbReference>
<dbReference type="GO" id="GO:0016705">
    <property type="term" value="F:oxidoreductase activity, acting on paired donors, with incorporation or reduction of molecular oxygen"/>
    <property type="evidence" value="ECO:0007669"/>
    <property type="project" value="InterPro"/>
</dbReference>
<dbReference type="InterPro" id="IPR017972">
    <property type="entry name" value="Cyt_P450_CS"/>
</dbReference>
<comment type="caution">
    <text evidence="12">The sequence shown here is derived from an EMBL/GenBank/DDBJ whole genome shotgun (WGS) entry which is preliminary data.</text>
</comment>
<evidence type="ECO:0000313" key="12">
    <source>
        <dbReference type="EMBL" id="KAF9493127.1"/>
    </source>
</evidence>
<reference evidence="12" key="1">
    <citation type="submission" date="2020-11" db="EMBL/GenBank/DDBJ databases">
        <authorList>
            <consortium name="DOE Joint Genome Institute"/>
            <person name="Ahrendt S."/>
            <person name="Riley R."/>
            <person name="Andreopoulos W."/>
            <person name="Labutti K."/>
            <person name="Pangilinan J."/>
            <person name="Ruiz-Duenas F.J."/>
            <person name="Barrasa J.M."/>
            <person name="Sanchez-Garcia M."/>
            <person name="Camarero S."/>
            <person name="Miyauchi S."/>
            <person name="Serrano A."/>
            <person name="Linde D."/>
            <person name="Babiker R."/>
            <person name="Drula E."/>
            <person name="Ayuso-Fernandez I."/>
            <person name="Pacheco R."/>
            <person name="Padilla G."/>
            <person name="Ferreira P."/>
            <person name="Barriuso J."/>
            <person name="Kellner H."/>
            <person name="Castanera R."/>
            <person name="Alfaro M."/>
            <person name="Ramirez L."/>
            <person name="Pisabarro A.G."/>
            <person name="Kuo A."/>
            <person name="Tritt A."/>
            <person name="Lipzen A."/>
            <person name="He G."/>
            <person name="Yan M."/>
            <person name="Ng V."/>
            <person name="Cullen D."/>
            <person name="Martin F."/>
            <person name="Rosso M.-N."/>
            <person name="Henrissat B."/>
            <person name="Hibbett D."/>
            <person name="Martinez A.T."/>
            <person name="Grigoriev I.V."/>
        </authorList>
    </citation>
    <scope>NUCLEOTIDE SEQUENCE</scope>
    <source>
        <strain evidence="12">ATCC 90797</strain>
    </source>
</reference>
<gene>
    <name evidence="12" type="ORF">BDN71DRAFT_1571891</name>
</gene>
<protein>
    <submittedName>
        <fullName evidence="12">Cytochrome P450</fullName>
    </submittedName>
</protein>
<evidence type="ECO:0000256" key="3">
    <source>
        <dbReference type="ARBA" id="ARBA00010617"/>
    </source>
</evidence>
<evidence type="ECO:0000256" key="4">
    <source>
        <dbReference type="ARBA" id="ARBA00022617"/>
    </source>
</evidence>
<dbReference type="GO" id="GO:0004497">
    <property type="term" value="F:monooxygenase activity"/>
    <property type="evidence" value="ECO:0007669"/>
    <property type="project" value="UniProtKB-KW"/>
</dbReference>
<evidence type="ECO:0000256" key="6">
    <source>
        <dbReference type="ARBA" id="ARBA00023002"/>
    </source>
</evidence>
<dbReference type="InterPro" id="IPR050364">
    <property type="entry name" value="Cytochrome_P450_fung"/>
</dbReference>
<comment type="cofactor">
    <cofactor evidence="1 9">
        <name>heme</name>
        <dbReference type="ChEBI" id="CHEBI:30413"/>
    </cofactor>
</comment>
<dbReference type="InterPro" id="IPR002401">
    <property type="entry name" value="Cyt_P450_E_grp-I"/>
</dbReference>
<dbReference type="GO" id="GO:0005506">
    <property type="term" value="F:iron ion binding"/>
    <property type="evidence" value="ECO:0007669"/>
    <property type="project" value="InterPro"/>
</dbReference>
<evidence type="ECO:0000256" key="7">
    <source>
        <dbReference type="ARBA" id="ARBA00023004"/>
    </source>
</evidence>
<dbReference type="GO" id="GO:0020037">
    <property type="term" value="F:heme binding"/>
    <property type="evidence" value="ECO:0007669"/>
    <property type="project" value="InterPro"/>
</dbReference>